<dbReference type="OrthoDB" id="5365964at2"/>
<dbReference type="RefSeq" id="WP_101266001.1">
    <property type="nucleotide sequence ID" value="NZ_NWTK01000005.1"/>
</dbReference>
<dbReference type="EMBL" id="NWTK01000005">
    <property type="protein sequence ID" value="PKR54408.1"/>
    <property type="molecule type" value="Genomic_DNA"/>
</dbReference>
<sequence>MKNYIQAGASLLWLNNTGAIVSSGAPVVVGNQIGVAAVDIANGESGTVHMENVFNLPKSAGSAIVQGDAVIYDVSASAFVPSSAVAAEGDIVGACTAWEAGEAAATAIAVKINTGVGDVTPAP</sequence>
<dbReference type="InterPro" id="IPR011231">
    <property type="entry name" value="Phage_VT1-Sakai_H0018"/>
</dbReference>
<dbReference type="Proteomes" id="UP000233597">
    <property type="component" value="Unassembled WGS sequence"/>
</dbReference>
<evidence type="ECO:0000313" key="1">
    <source>
        <dbReference type="EMBL" id="PKR54408.1"/>
    </source>
</evidence>
<evidence type="ECO:0000313" key="2">
    <source>
        <dbReference type="Proteomes" id="UP000233597"/>
    </source>
</evidence>
<accession>A0A2N3KV51</accession>
<dbReference type="AlphaFoldDB" id="A0A2N3KV51"/>
<dbReference type="Pfam" id="PF09956">
    <property type="entry name" value="Phage_cement_2"/>
    <property type="match status" value="1"/>
</dbReference>
<protein>
    <submittedName>
        <fullName evidence="1">Recombinase RecA</fullName>
    </submittedName>
</protein>
<comment type="caution">
    <text evidence="1">The sequence shown here is derived from an EMBL/GenBank/DDBJ whole genome shotgun (WGS) entry which is preliminary data.</text>
</comment>
<dbReference type="PIRSF" id="PIRSF030771">
    <property type="entry name" value="UCP030771"/>
    <property type="match status" value="1"/>
</dbReference>
<gene>
    <name evidence="1" type="ORF">COO20_09775</name>
</gene>
<organism evidence="1 2">
    <name type="scientific">Thalassospira marina</name>
    <dbReference type="NCBI Taxonomy" id="2048283"/>
    <lineage>
        <taxon>Bacteria</taxon>
        <taxon>Pseudomonadati</taxon>
        <taxon>Pseudomonadota</taxon>
        <taxon>Alphaproteobacteria</taxon>
        <taxon>Rhodospirillales</taxon>
        <taxon>Thalassospiraceae</taxon>
        <taxon>Thalassospira</taxon>
    </lineage>
</organism>
<proteinExistence type="predicted"/>
<name>A0A2N3KV51_9PROT</name>
<reference evidence="1 2" key="1">
    <citation type="submission" date="2017-09" db="EMBL/GenBank/DDBJ databases">
        <title>Biodiversity and function of Thalassospira species in the particle-attached aromatic-hydrocarbon-degrading consortia from the surface seawater of the South China Sea.</title>
        <authorList>
            <person name="Dong C."/>
            <person name="Liu R."/>
            <person name="Shao Z."/>
        </authorList>
    </citation>
    <scope>NUCLEOTIDE SEQUENCE [LARGE SCALE GENOMIC DNA]</scope>
    <source>
        <strain evidence="1 2">CSC1P2</strain>
    </source>
</reference>